<reference evidence="1 2" key="1">
    <citation type="submission" date="2019-12" db="EMBL/GenBank/DDBJ databases">
        <title>Sequence classification of anaerobic respiratory reductive dehalogenases: First we see many, then we see few.</title>
        <authorList>
            <person name="Molenda O."/>
            <person name="Puentes Jacome L.A."/>
            <person name="Cao X."/>
            <person name="Nesbo C.L."/>
            <person name="Tang S."/>
            <person name="Morson N."/>
            <person name="Patron J."/>
            <person name="Lomheim L."/>
            <person name="Wishart D.S."/>
            <person name="Edwards E.A."/>
        </authorList>
    </citation>
    <scope>NUCLEOTIDE SEQUENCE [LARGE SCALE GENOMIC DNA]</scope>
    <source>
        <strain evidence="1 2">12DCA</strain>
    </source>
</reference>
<protein>
    <submittedName>
        <fullName evidence="1">Uncharacterized protein</fullName>
    </submittedName>
</protein>
<organism evidence="1 2">
    <name type="scientific">Dehalobacter restrictus</name>
    <dbReference type="NCBI Taxonomy" id="55583"/>
    <lineage>
        <taxon>Bacteria</taxon>
        <taxon>Bacillati</taxon>
        <taxon>Bacillota</taxon>
        <taxon>Clostridia</taxon>
        <taxon>Eubacteriales</taxon>
        <taxon>Desulfitobacteriaceae</taxon>
        <taxon>Dehalobacter</taxon>
    </lineage>
</organism>
<dbReference type="EMBL" id="CP046996">
    <property type="protein sequence ID" value="QGZ99818.1"/>
    <property type="molecule type" value="Genomic_DNA"/>
</dbReference>
<dbReference type="RefSeq" id="WP_015044485.1">
    <property type="nucleotide sequence ID" value="NZ_CP046996.1"/>
</dbReference>
<evidence type="ECO:0000313" key="1">
    <source>
        <dbReference type="EMBL" id="QGZ99818.1"/>
    </source>
</evidence>
<evidence type="ECO:0000313" key="2">
    <source>
        <dbReference type="Proteomes" id="UP000430508"/>
    </source>
</evidence>
<sequence>MKIFIGGPRAIKVIDKNVDEGLKKIIKRNETVLVGDANGMDRAIQQFFFQHQYRDVFVYASQGKARNNVGDWPIQTIEVSDKVKGFDFYAAKDKTMAENADHGFMIWNGKSKGTLNNIINLTKQNKKVLLYYTPHKKIYMIYEMAEVEKLAAACGENIRRLFLSLSSRKSKDITDRALEQMSLYDG</sequence>
<accession>A0A857DH25</accession>
<name>A0A857DH25_9FIRM</name>
<proteinExistence type="predicted"/>
<dbReference type="AlphaFoldDB" id="A0A857DH25"/>
<gene>
    <name evidence="1" type="ORF">GQ588_03730</name>
</gene>
<dbReference type="Proteomes" id="UP000430508">
    <property type="component" value="Chromosome"/>
</dbReference>